<feature type="transmembrane region" description="Helical" evidence="1">
    <location>
        <begin position="158"/>
        <end position="178"/>
    </location>
</feature>
<dbReference type="PANTHER" id="PTHR40761:SF1">
    <property type="entry name" value="CONSERVED INTEGRAL MEMBRANE ALANINE VALINE AND LEUCINE RICH PROTEIN-RELATED"/>
    <property type="match status" value="1"/>
</dbReference>
<feature type="chain" id="PRO_5043896848" evidence="2">
    <location>
        <begin position="18"/>
        <end position="289"/>
    </location>
</feature>
<keyword evidence="2" id="KW-0732">Signal</keyword>
<dbReference type="AlphaFoldDB" id="A0AAU8J4M8"/>
<sequence length="289" mass="29149">MLLFAVVFAVLGATSNAAGTAFQRKAAATVPEGGGLRLLLALVRQPAWVAGIAGVIGAALFQALALVFGPLALVQPLFVLELPFALIIAMPLLHRRLPAVGWWAVASVVAGLGLLLGAAAPSGSSSDAPMTRWIPALIVCLGAVGAALLVARGRSSPLVRAACLGIASAVANALTAALLKSATGTFSDHGPVAFLTSWQTYGFAVTGVAAVLLLENALQAGSLAASQPALTIGDATVSLLLGIFVFRETIRTGWFLLPEAAGAVLIAAGVFGLSRAVPHIRELTPAPAS</sequence>
<feature type="transmembrane region" description="Helical" evidence="1">
    <location>
        <begin position="47"/>
        <end position="80"/>
    </location>
</feature>
<evidence type="ECO:0000256" key="1">
    <source>
        <dbReference type="SAM" id="Phobius"/>
    </source>
</evidence>
<protein>
    <submittedName>
        <fullName evidence="3">DMT family transporter</fullName>
    </submittedName>
</protein>
<evidence type="ECO:0000313" key="3">
    <source>
        <dbReference type="EMBL" id="XCJ75899.1"/>
    </source>
</evidence>
<dbReference type="RefSeq" id="WP_353947319.1">
    <property type="nucleotide sequence ID" value="NZ_CP159534.1"/>
</dbReference>
<reference evidence="3" key="1">
    <citation type="submission" date="2024-06" db="EMBL/GenBank/DDBJ databases">
        <title>Streptomyces sp. strain HUAS MG91 genome sequences.</title>
        <authorList>
            <person name="Mo P."/>
        </authorList>
    </citation>
    <scope>NUCLEOTIDE SEQUENCE</scope>
    <source>
        <strain evidence="3">HUAS MG91</strain>
    </source>
</reference>
<accession>A0AAU8J4M8</accession>
<dbReference type="EMBL" id="CP159534">
    <property type="protein sequence ID" value="XCJ75899.1"/>
    <property type="molecule type" value="Genomic_DNA"/>
</dbReference>
<gene>
    <name evidence="3" type="ORF">ABII15_37900</name>
</gene>
<name>A0AAU8J4M8_9ACTN</name>
<feature type="transmembrane region" description="Helical" evidence="1">
    <location>
        <begin position="198"/>
        <end position="217"/>
    </location>
</feature>
<proteinExistence type="predicted"/>
<feature type="transmembrane region" description="Helical" evidence="1">
    <location>
        <begin position="133"/>
        <end position="151"/>
    </location>
</feature>
<keyword evidence="1" id="KW-1133">Transmembrane helix</keyword>
<feature type="transmembrane region" description="Helical" evidence="1">
    <location>
        <begin position="252"/>
        <end position="273"/>
    </location>
</feature>
<dbReference type="PANTHER" id="PTHR40761">
    <property type="entry name" value="CONSERVED INTEGRAL MEMBRANE ALANINE VALINE AND LEUCINE RICH PROTEIN-RELATED"/>
    <property type="match status" value="1"/>
</dbReference>
<feature type="transmembrane region" description="Helical" evidence="1">
    <location>
        <begin position="229"/>
        <end position="246"/>
    </location>
</feature>
<evidence type="ECO:0000256" key="2">
    <source>
        <dbReference type="SAM" id="SignalP"/>
    </source>
</evidence>
<feature type="signal peptide" evidence="2">
    <location>
        <begin position="1"/>
        <end position="17"/>
    </location>
</feature>
<dbReference type="KEGG" id="stac:ABII15_37900"/>
<dbReference type="NCBIfam" id="NF038012">
    <property type="entry name" value="DMT_1"/>
    <property type="match status" value="1"/>
</dbReference>
<feature type="transmembrane region" description="Helical" evidence="1">
    <location>
        <begin position="100"/>
        <end position="121"/>
    </location>
</feature>
<organism evidence="3">
    <name type="scientific">Streptomyces tabacisoli</name>
    <dbReference type="NCBI Taxonomy" id="3156398"/>
    <lineage>
        <taxon>Bacteria</taxon>
        <taxon>Bacillati</taxon>
        <taxon>Actinomycetota</taxon>
        <taxon>Actinomycetes</taxon>
        <taxon>Kitasatosporales</taxon>
        <taxon>Streptomycetaceae</taxon>
        <taxon>Streptomyces</taxon>
    </lineage>
</organism>
<keyword evidence="1" id="KW-0812">Transmembrane</keyword>
<keyword evidence="1" id="KW-0472">Membrane</keyword>